<proteinExistence type="predicted"/>
<sequence length="99" mass="9695">MGKLAVLIIGVATTLALAPAAHGGPSGTPHVQSYGPPAIPQQQGPSCDANYSGACVPIASDVDCAGGSGNGPEYVSGPVIVVGDDIYELDRDGNGTGCE</sequence>
<dbReference type="EMBL" id="JAUHTC010000060">
    <property type="protein sequence ID" value="MDN4519713.1"/>
    <property type="molecule type" value="Genomic_DNA"/>
</dbReference>
<feature type="chain" id="PRO_5047374211" evidence="2">
    <location>
        <begin position="24"/>
        <end position="99"/>
    </location>
</feature>
<gene>
    <name evidence="3" type="ORF">QYF68_18120</name>
</gene>
<keyword evidence="2" id="KW-0732">Signal</keyword>
<dbReference type="RefSeq" id="WP_205765416.1">
    <property type="nucleotide sequence ID" value="NZ_CP070380.1"/>
</dbReference>
<reference evidence="3" key="1">
    <citation type="submission" date="2023-07" db="EMBL/GenBank/DDBJ databases">
        <title>Degradation of tert-butanol by M. austroafricanum TBA100.</title>
        <authorList>
            <person name="Helbich S."/>
            <person name="Vainshtein Y."/>
        </authorList>
    </citation>
    <scope>NUCLEOTIDE SEQUENCE</scope>
    <source>
        <strain evidence="3">TBA100</strain>
    </source>
</reference>
<evidence type="ECO:0000313" key="3">
    <source>
        <dbReference type="EMBL" id="MDN4519713.1"/>
    </source>
</evidence>
<dbReference type="Proteomes" id="UP001172687">
    <property type="component" value="Unassembled WGS sequence"/>
</dbReference>
<accession>A0ABT8HG47</accession>
<evidence type="ECO:0000256" key="2">
    <source>
        <dbReference type="SAM" id="SignalP"/>
    </source>
</evidence>
<feature type="signal peptide" evidence="2">
    <location>
        <begin position="1"/>
        <end position="23"/>
    </location>
</feature>
<feature type="region of interest" description="Disordered" evidence="1">
    <location>
        <begin position="20"/>
        <end position="47"/>
    </location>
</feature>
<evidence type="ECO:0000256" key="1">
    <source>
        <dbReference type="SAM" id="MobiDB-lite"/>
    </source>
</evidence>
<organism evidence="3 4">
    <name type="scientific">Mycolicibacterium austroafricanum</name>
    <name type="common">Mycobacterium austroafricanum</name>
    <dbReference type="NCBI Taxonomy" id="39687"/>
    <lineage>
        <taxon>Bacteria</taxon>
        <taxon>Bacillati</taxon>
        <taxon>Actinomycetota</taxon>
        <taxon>Actinomycetes</taxon>
        <taxon>Mycobacteriales</taxon>
        <taxon>Mycobacteriaceae</taxon>
        <taxon>Mycolicibacterium</taxon>
    </lineage>
</organism>
<comment type="caution">
    <text evidence="3">The sequence shown here is derived from an EMBL/GenBank/DDBJ whole genome shotgun (WGS) entry which is preliminary data.</text>
</comment>
<evidence type="ECO:0000313" key="4">
    <source>
        <dbReference type="Proteomes" id="UP001172687"/>
    </source>
</evidence>
<name>A0ABT8HG47_MYCAO</name>
<protein>
    <submittedName>
        <fullName evidence="3">Excalibur domain-containing protein</fullName>
    </submittedName>
</protein>
<keyword evidence="4" id="KW-1185">Reference proteome</keyword>